<feature type="disulfide bond" evidence="6">
    <location>
        <begin position="273"/>
        <end position="288"/>
    </location>
</feature>
<feature type="binding site" evidence="4">
    <location>
        <position position="487"/>
    </location>
    <ligand>
        <name>hydrogencarbonate</name>
        <dbReference type="ChEBI" id="CHEBI:17544"/>
        <label>2</label>
    </ligand>
</feature>
<evidence type="ECO:0000256" key="5">
    <source>
        <dbReference type="PIRSR" id="PIRSR002549-3"/>
    </source>
</evidence>
<feature type="binding site" evidence="5">
    <location>
        <position position="230"/>
    </location>
    <ligand>
        <name>Fe(3+)</name>
        <dbReference type="ChEBI" id="CHEBI:29034"/>
        <label>1</label>
    </ligand>
</feature>
<feature type="binding site" evidence="5">
    <location>
        <position position="428"/>
    </location>
    <ligand>
        <name>Fe(3+)</name>
        <dbReference type="ChEBI" id="CHEBI:29034"/>
        <label>1</label>
    </ligand>
</feature>
<dbReference type="InterPro" id="IPR001156">
    <property type="entry name" value="Transferrin-like_dom"/>
</dbReference>
<comment type="function">
    <text evidence="3">Transferrins are iron binding transport proteins which bind Fe(3+) ion in association with the binding of an anion, usually bicarbonate.</text>
</comment>
<feature type="disulfide bond" evidence="6">
    <location>
        <begin position="386"/>
        <end position="404"/>
    </location>
</feature>
<evidence type="ECO:0000256" key="1">
    <source>
        <dbReference type="ARBA" id="ARBA00022737"/>
    </source>
</evidence>
<feature type="disulfide bond" evidence="6">
    <location>
        <begin position="376"/>
        <end position="413"/>
    </location>
</feature>
<comment type="similarity">
    <text evidence="3">Belongs to the transferrin family.</text>
</comment>
<dbReference type="OrthoDB" id="8183540at2759"/>
<evidence type="ECO:0000256" key="3">
    <source>
        <dbReference type="PIRNR" id="PIRNR002549"/>
    </source>
</evidence>
<dbReference type="STRING" id="105785.A0A2J7RCI4"/>
<dbReference type="Gene3D" id="3.40.190.10">
    <property type="entry name" value="Periplasmic binding protein-like II"/>
    <property type="match status" value="3"/>
</dbReference>
<feature type="disulfide bond" evidence="6">
    <location>
        <begin position="40"/>
        <end position="52"/>
    </location>
</feature>
<dbReference type="GO" id="GO:0005769">
    <property type="term" value="C:early endosome"/>
    <property type="evidence" value="ECO:0007669"/>
    <property type="project" value="TreeGrafter"/>
</dbReference>
<feature type="disulfide bond" evidence="6">
    <location>
        <begin position="187"/>
        <end position="213"/>
    </location>
</feature>
<evidence type="ECO:0000313" key="9">
    <source>
        <dbReference type="EMBL" id="PNF38540.1"/>
    </source>
</evidence>
<evidence type="ECO:0000256" key="2">
    <source>
        <dbReference type="ARBA" id="ARBA00023157"/>
    </source>
</evidence>
<dbReference type="GO" id="GO:0005615">
    <property type="term" value="C:extracellular space"/>
    <property type="evidence" value="ECO:0007669"/>
    <property type="project" value="InterPro"/>
</dbReference>
<feature type="signal peptide" evidence="7">
    <location>
        <begin position="1"/>
        <end position="19"/>
    </location>
</feature>
<dbReference type="Proteomes" id="UP000235965">
    <property type="component" value="Unassembled WGS sequence"/>
</dbReference>
<dbReference type="GO" id="GO:0006826">
    <property type="term" value="P:iron ion transport"/>
    <property type="evidence" value="ECO:0007669"/>
    <property type="project" value="UniProtKB-KW"/>
</dbReference>
<dbReference type="PRINTS" id="PR00422">
    <property type="entry name" value="TRANSFERRIN"/>
</dbReference>
<evidence type="ECO:0000256" key="4">
    <source>
        <dbReference type="PIRSR" id="PIRSR002549-2"/>
    </source>
</evidence>
<evidence type="ECO:0000256" key="6">
    <source>
        <dbReference type="PIRSR" id="PIRSR002549-4"/>
    </source>
</evidence>
<dbReference type="PANTHER" id="PTHR11485">
    <property type="entry name" value="TRANSFERRIN"/>
    <property type="match status" value="1"/>
</dbReference>
<feature type="chain" id="PRO_5014453647" description="Transferrin" evidence="7">
    <location>
        <begin position="20"/>
        <end position="756"/>
    </location>
</feature>
<feature type="binding site" evidence="4">
    <location>
        <position position="139"/>
    </location>
    <ligand>
        <name>hydrogencarbonate</name>
        <dbReference type="ChEBI" id="CHEBI:17544"/>
        <label>1</label>
    </ligand>
</feature>
<keyword evidence="10" id="KW-1185">Reference proteome</keyword>
<dbReference type="InParanoid" id="A0A2J7RCI4"/>
<feature type="disulfide bond" evidence="6">
    <location>
        <begin position="210"/>
        <end position="219"/>
    </location>
</feature>
<feature type="disulfide bond" evidence="6">
    <location>
        <begin position="479"/>
        <end position="581"/>
    </location>
</feature>
<proteinExistence type="inferred from homology"/>
<accession>A0A2J7RCI4</accession>
<name>A0A2J7RCI4_9NEOP</name>
<dbReference type="EMBL" id="NEVH01005885">
    <property type="protein sequence ID" value="PNF38540.1"/>
    <property type="molecule type" value="Genomic_DNA"/>
</dbReference>
<dbReference type="GO" id="GO:0046872">
    <property type="term" value="F:metal ion binding"/>
    <property type="evidence" value="ECO:0007669"/>
    <property type="project" value="UniProtKB-KW"/>
</dbReference>
<keyword evidence="1" id="KW-0677">Repeat</keyword>
<gene>
    <name evidence="9" type="ORF">B7P43_G04008</name>
</gene>
<feature type="disulfide bond" evidence="6">
    <location>
        <begin position="133"/>
        <end position="235"/>
    </location>
</feature>
<feature type="domain" description="Transferrin-like" evidence="8">
    <location>
        <begin position="373"/>
        <end position="721"/>
    </location>
</feature>
<evidence type="ECO:0000256" key="7">
    <source>
        <dbReference type="SAM" id="SignalP"/>
    </source>
</evidence>
<feature type="disulfide bond" evidence="6">
    <location>
        <begin position="29"/>
        <end position="61"/>
    </location>
</feature>
<keyword evidence="3" id="KW-0813">Transport</keyword>
<feature type="disulfide bond" evidence="6">
    <location>
        <begin position="618"/>
        <end position="634"/>
    </location>
</feature>
<reference evidence="9 10" key="1">
    <citation type="submission" date="2017-12" db="EMBL/GenBank/DDBJ databases">
        <title>Hemimetabolous genomes reveal molecular basis of termite eusociality.</title>
        <authorList>
            <person name="Harrison M.C."/>
            <person name="Jongepier E."/>
            <person name="Robertson H.M."/>
            <person name="Arning N."/>
            <person name="Bitard-Feildel T."/>
            <person name="Chao H."/>
            <person name="Childers C.P."/>
            <person name="Dinh H."/>
            <person name="Doddapaneni H."/>
            <person name="Dugan S."/>
            <person name="Gowin J."/>
            <person name="Greiner C."/>
            <person name="Han Y."/>
            <person name="Hu H."/>
            <person name="Hughes D.S.T."/>
            <person name="Huylmans A.-K."/>
            <person name="Kemena C."/>
            <person name="Kremer L.P.M."/>
            <person name="Lee S.L."/>
            <person name="Lopez-Ezquerra A."/>
            <person name="Mallet L."/>
            <person name="Monroy-Kuhn J.M."/>
            <person name="Moser A."/>
            <person name="Murali S.C."/>
            <person name="Muzny D.M."/>
            <person name="Otani S."/>
            <person name="Piulachs M.-D."/>
            <person name="Poelchau M."/>
            <person name="Qu J."/>
            <person name="Schaub F."/>
            <person name="Wada-Katsumata A."/>
            <person name="Worley K.C."/>
            <person name="Xie Q."/>
            <person name="Ylla G."/>
            <person name="Poulsen M."/>
            <person name="Gibbs R.A."/>
            <person name="Schal C."/>
            <person name="Richards S."/>
            <person name="Belles X."/>
            <person name="Korb J."/>
            <person name="Bornberg-Bauer E."/>
        </authorList>
    </citation>
    <scope>NUCLEOTIDE SEQUENCE [LARGE SCALE GENOMIC DNA]</scope>
    <source>
        <tissue evidence="9">Whole body</tissue>
    </source>
</reference>
<keyword evidence="3" id="KW-0410">Iron transport</keyword>
<evidence type="ECO:0000259" key="8">
    <source>
        <dbReference type="PROSITE" id="PS51408"/>
    </source>
</evidence>
<organism evidence="9 10">
    <name type="scientific">Cryptotermes secundus</name>
    <dbReference type="NCBI Taxonomy" id="105785"/>
    <lineage>
        <taxon>Eukaryota</taxon>
        <taxon>Metazoa</taxon>
        <taxon>Ecdysozoa</taxon>
        <taxon>Arthropoda</taxon>
        <taxon>Hexapoda</taxon>
        <taxon>Insecta</taxon>
        <taxon>Pterygota</taxon>
        <taxon>Neoptera</taxon>
        <taxon>Polyneoptera</taxon>
        <taxon>Dictyoptera</taxon>
        <taxon>Blattodea</taxon>
        <taxon>Blattoidea</taxon>
        <taxon>Termitoidae</taxon>
        <taxon>Kalotermitidae</taxon>
        <taxon>Cryptotermitinae</taxon>
        <taxon>Cryptotermes</taxon>
    </lineage>
</organism>
<keyword evidence="3 5" id="KW-0479">Metal-binding</keyword>
<dbReference type="PANTHER" id="PTHR11485:SF57">
    <property type="entry name" value="TRANSFERRIN"/>
    <property type="match status" value="1"/>
</dbReference>
<sequence>MRKQICILALTLGVLSVCAQNSDGKYRICVTERQATTNDCDKLKKTESKFNCVRVIDNTDCALKLERGEADFGIFTAEEAILASKFDTKQQLVVIGDIRDSKEDKNDFQFETVAVVKENFPGSLKALKGKKFCHPGFSKSQLWSDRVLKHFERVVLTSTNSVSCDESSRTAAEDELSALSSFFESACRPGEWVPSDHLDKRFKRKYSNLCNLCDPAAGCYHKPQMDSSGYATLDCLTKKGGDVAYVAYYSVQEYFGRTHGNLNNGPEHYRYLCPNGTLQNVISNERPCKWIQQPWRSIIVKDNQTSKDLMTQLQKIVPTTKARRSHTWMDTVNYIITGSSNKLHIMEASLRSFIQKGREIPQPGNTLPCRKPIKWCTTSKIENNKCEWLREAALTQGIVPDLQCVQGTSHLDCSDMIRSRKADIIGIDSNLGPIASHSYNLRTVMYQETIEDGHFKVVAVINSRTGAANLTELKNKKACFPEFGGLAWIACLEAIRNSSVPESEVCPYDDSMGTFFKSVCAPGYKNRITGPRDTGDFRDLCSLCSEVGGKNDNNYVPFVGDVSCAATIRNKFYGDLGALRCLASGYADVAFVNAYNLSDILRDKSLSEDFSQKHSIVCHNGTKIPLTAIPDDNCALTVVTGGELVARGSRSTAESKELYLTLLELDEWFGSTENQFWNIFHLYKEFNNTKDLLFRGETLGILELFMINEDRSVQTYADLKTNSEKCKHPKKESGAKEKEVGKIGLLLMLIMSCLLF</sequence>
<dbReference type="Pfam" id="PF00405">
    <property type="entry name" value="Transferrin"/>
    <property type="match status" value="2"/>
</dbReference>
<dbReference type="SMART" id="SM00094">
    <property type="entry name" value="TR_FER"/>
    <property type="match status" value="1"/>
</dbReference>
<dbReference type="PIRSF" id="PIRSF002549">
    <property type="entry name" value="Transferrin"/>
    <property type="match status" value="1"/>
</dbReference>
<feature type="disulfide bond" evidence="6">
    <location>
        <begin position="520"/>
        <end position="544"/>
    </location>
</feature>
<protein>
    <recommendedName>
        <fullName evidence="3">Transferrin</fullName>
    </recommendedName>
</protein>
<evidence type="ECO:0000313" key="10">
    <source>
        <dbReference type="Proteomes" id="UP000235965"/>
    </source>
</evidence>
<keyword evidence="3" id="KW-0406">Ion transport</keyword>
<dbReference type="GO" id="GO:0055037">
    <property type="term" value="C:recycling endosome"/>
    <property type="evidence" value="ECO:0007669"/>
    <property type="project" value="TreeGrafter"/>
</dbReference>
<dbReference type="AlphaFoldDB" id="A0A2J7RCI4"/>
<dbReference type="PROSITE" id="PS51408">
    <property type="entry name" value="TRANSFERRIN_LIKE_4"/>
    <property type="match status" value="2"/>
</dbReference>
<comment type="caution">
    <text evidence="9">The sequence shown here is derived from an EMBL/GenBank/DDBJ whole genome shotgun (WGS) entry which is preliminary data.</text>
</comment>
<dbReference type="InterPro" id="IPR016357">
    <property type="entry name" value="Transferrin"/>
</dbReference>
<dbReference type="CDD" id="cd13529">
    <property type="entry name" value="PBP2_transferrin"/>
    <property type="match status" value="1"/>
</dbReference>
<feature type="domain" description="Transferrin-like" evidence="8">
    <location>
        <begin position="26"/>
        <end position="369"/>
    </location>
</feature>
<dbReference type="SUPFAM" id="SSF53850">
    <property type="entry name" value="Periplasmic binding protein-like II"/>
    <property type="match status" value="2"/>
</dbReference>
<keyword evidence="7" id="KW-0732">Signal</keyword>
<keyword evidence="3 5" id="KW-0408">Iron</keyword>
<keyword evidence="2 6" id="KW-1015">Disulfide bond</keyword>
<feature type="disulfide bond" evidence="6">
    <location>
        <begin position="541"/>
        <end position="564"/>
    </location>
</feature>
<dbReference type="GO" id="GO:0005886">
    <property type="term" value="C:plasma membrane"/>
    <property type="evidence" value="ECO:0007669"/>
    <property type="project" value="TreeGrafter"/>
</dbReference>